<reference evidence="4 5" key="1">
    <citation type="submission" date="2020-08" db="EMBL/GenBank/DDBJ databases">
        <title>A Genomic Blueprint of the Chicken Gut Microbiome.</title>
        <authorList>
            <person name="Gilroy R."/>
            <person name="Ravi A."/>
            <person name="Getino M."/>
            <person name="Pursley I."/>
            <person name="Horton D.L."/>
            <person name="Alikhan N.-F."/>
            <person name="Baker D."/>
            <person name="Gharbi K."/>
            <person name="Hall N."/>
            <person name="Watson M."/>
            <person name="Adriaenssens E.M."/>
            <person name="Foster-Nyarko E."/>
            <person name="Jarju S."/>
            <person name="Secka A."/>
            <person name="Antonio M."/>
            <person name="Oren A."/>
            <person name="Chaudhuri R."/>
            <person name="La Ragione R.M."/>
            <person name="Hildebrand F."/>
            <person name="Pallen M.J."/>
        </authorList>
    </citation>
    <scope>NUCLEOTIDE SEQUENCE [LARGE SCALE GENOMIC DNA]</scope>
    <source>
        <strain evidence="4 5">Sa1CUA4</strain>
    </source>
</reference>
<evidence type="ECO:0000256" key="1">
    <source>
        <dbReference type="SAM" id="MobiDB-lite"/>
    </source>
</evidence>
<dbReference type="RefSeq" id="WP_191765986.1">
    <property type="nucleotide sequence ID" value="NZ_JACSPM010000002.1"/>
</dbReference>
<feature type="transmembrane region" description="Helical" evidence="2">
    <location>
        <begin position="147"/>
        <end position="166"/>
    </location>
</feature>
<feature type="transmembrane region" description="Helical" evidence="2">
    <location>
        <begin position="112"/>
        <end position="135"/>
    </location>
</feature>
<proteinExistence type="predicted"/>
<keyword evidence="2" id="KW-1133">Transmembrane helix</keyword>
<feature type="transmembrane region" description="Helical" evidence="2">
    <location>
        <begin position="305"/>
        <end position="326"/>
    </location>
</feature>
<protein>
    <submittedName>
        <fullName evidence="4">PspC domain-containing protein</fullName>
    </submittedName>
</protein>
<feature type="domain" description="Phage shock protein PspC N-terminal" evidence="3">
    <location>
        <begin position="43"/>
        <end position="93"/>
    </location>
</feature>
<comment type="caution">
    <text evidence="4">The sequence shown here is derived from an EMBL/GenBank/DDBJ whole genome shotgun (WGS) entry which is preliminary data.</text>
</comment>
<evidence type="ECO:0000259" key="3">
    <source>
        <dbReference type="Pfam" id="PF04024"/>
    </source>
</evidence>
<dbReference type="Proteomes" id="UP000602532">
    <property type="component" value="Unassembled WGS sequence"/>
</dbReference>
<name>A0ABR8X2U5_9MICO</name>
<dbReference type="EMBL" id="JACSPM010000002">
    <property type="protein sequence ID" value="MBD8023659.1"/>
    <property type="molecule type" value="Genomic_DNA"/>
</dbReference>
<evidence type="ECO:0000256" key="2">
    <source>
        <dbReference type="SAM" id="Phobius"/>
    </source>
</evidence>
<feature type="transmembrane region" description="Helical" evidence="2">
    <location>
        <begin position="64"/>
        <end position="91"/>
    </location>
</feature>
<dbReference type="Pfam" id="PF04024">
    <property type="entry name" value="PspC"/>
    <property type="match status" value="1"/>
</dbReference>
<feature type="region of interest" description="Disordered" evidence="1">
    <location>
        <begin position="1"/>
        <end position="21"/>
    </location>
</feature>
<keyword evidence="2" id="KW-0812">Transmembrane</keyword>
<organism evidence="4 5">
    <name type="scientific">Microbacterium gallinarum</name>
    <dbReference type="NCBI Taxonomy" id="2762209"/>
    <lineage>
        <taxon>Bacteria</taxon>
        <taxon>Bacillati</taxon>
        <taxon>Actinomycetota</taxon>
        <taxon>Actinomycetes</taxon>
        <taxon>Micrococcales</taxon>
        <taxon>Microbacteriaceae</taxon>
        <taxon>Microbacterium</taxon>
    </lineage>
</organism>
<dbReference type="InterPro" id="IPR007168">
    <property type="entry name" value="Phageshock_PspC_N"/>
</dbReference>
<sequence length="523" mass="55005">MDSNAAPDAAPLTDPGPPPPVPGGRAPAWDRFFAWLTDLGLARGDGWIGGVCAGLAARIGIDPIIVRGVFVVAALFGLPMFLVYGLAWALLPDLSGRIHLRDLIDRRFDPAMVGIGLMLLIGIFPVVPWFFAAALPFGPFFDWSPWGAFWTLVTVAVIGGVIYLIARSSSHRASTSGMPPGMDPRRASADPGDAGEPAQDDSGVRATADPASADDSASSAAGSALTPPPLEPSAPAGATDAEVAAWRERHAAWKQQDQAWRRQQQDAERAVREQARAERAAAMATFTAQAAEQRRLRRASNPRTSFGYVVFAMGAALVVGAVASLWRSASEPDEPMVAVALGLFAAALVVAVAMIAAGAMRRRSGFLAFLAVGLLFAGAGTAAVPVARGIVFGDTSVGTWDPRDFTQVWGHLNIDIGDLGGAAEVDTITVDKRSGSTDIWVGAGVILTLKVTSPEGVEWSTVDDRTGEPVADGEWEGAELADGRSAVRQRIDNARPDSDEPPTRQTVVLDQQSGTVTVSIYQP</sequence>
<feature type="region of interest" description="Disordered" evidence="1">
    <location>
        <begin position="171"/>
        <end position="242"/>
    </location>
</feature>
<keyword evidence="5" id="KW-1185">Reference proteome</keyword>
<keyword evidence="2" id="KW-0472">Membrane</keyword>
<feature type="transmembrane region" description="Helical" evidence="2">
    <location>
        <begin position="338"/>
        <end position="359"/>
    </location>
</feature>
<evidence type="ECO:0000313" key="4">
    <source>
        <dbReference type="EMBL" id="MBD8023659.1"/>
    </source>
</evidence>
<accession>A0ABR8X2U5</accession>
<gene>
    <name evidence="4" type="ORF">H9622_08655</name>
</gene>
<feature type="transmembrane region" description="Helical" evidence="2">
    <location>
        <begin position="366"/>
        <end position="387"/>
    </location>
</feature>
<feature type="compositionally biased region" description="Low complexity" evidence="1">
    <location>
        <begin position="206"/>
        <end position="225"/>
    </location>
</feature>
<feature type="compositionally biased region" description="Low complexity" evidence="1">
    <location>
        <begin position="1"/>
        <end position="13"/>
    </location>
</feature>
<evidence type="ECO:0000313" key="5">
    <source>
        <dbReference type="Proteomes" id="UP000602532"/>
    </source>
</evidence>